<dbReference type="Pfam" id="PF02899">
    <property type="entry name" value="Phage_int_SAM_1"/>
    <property type="match status" value="1"/>
</dbReference>
<dbReference type="GO" id="GO:0003677">
    <property type="term" value="F:DNA binding"/>
    <property type="evidence" value="ECO:0007669"/>
    <property type="project" value="UniProtKB-UniRule"/>
</dbReference>
<dbReference type="RefSeq" id="WP_323467157.1">
    <property type="nucleotide sequence ID" value="NZ_CP144224.1"/>
</dbReference>
<reference evidence="8" key="1">
    <citation type="submission" date="2023-10" db="EMBL/GenBank/DDBJ databases">
        <title>Screening of Alkalihalophilus pseudofirmusBZ-TG-HK211 and Its Alleviation of Salt Stress on Rapeseed Growth.</title>
        <authorList>
            <person name="Zhao B."/>
            <person name="Guo T."/>
        </authorList>
    </citation>
    <scope>NUCLEOTIDE SEQUENCE</scope>
    <source>
        <strain evidence="8">BZ-TG-HK211</strain>
    </source>
</reference>
<dbReference type="EMBL" id="JAWJAY010000003">
    <property type="protein sequence ID" value="MDV2886374.1"/>
    <property type="molecule type" value="Genomic_DNA"/>
</dbReference>
<dbReference type="PANTHER" id="PTHR30349:SF41">
    <property type="entry name" value="INTEGRASE_RECOMBINASE PROTEIN MJ0367-RELATED"/>
    <property type="match status" value="1"/>
</dbReference>
<dbReference type="Gene3D" id="1.10.150.130">
    <property type="match status" value="1"/>
</dbReference>
<comment type="similarity">
    <text evidence="1">Belongs to the 'phage' integrase family.</text>
</comment>
<dbReference type="PANTHER" id="PTHR30349">
    <property type="entry name" value="PHAGE INTEGRASE-RELATED"/>
    <property type="match status" value="1"/>
</dbReference>
<evidence type="ECO:0000256" key="3">
    <source>
        <dbReference type="ARBA" id="ARBA00023125"/>
    </source>
</evidence>
<evidence type="ECO:0000259" key="6">
    <source>
        <dbReference type="PROSITE" id="PS51898"/>
    </source>
</evidence>
<dbReference type="GO" id="GO:0015074">
    <property type="term" value="P:DNA integration"/>
    <property type="evidence" value="ECO:0007669"/>
    <property type="project" value="UniProtKB-KW"/>
</dbReference>
<dbReference type="SUPFAM" id="SSF56349">
    <property type="entry name" value="DNA breaking-rejoining enzymes"/>
    <property type="match status" value="1"/>
</dbReference>
<gene>
    <name evidence="8" type="ORF">RYX45_14385</name>
</gene>
<dbReference type="InterPro" id="IPR010998">
    <property type="entry name" value="Integrase_recombinase_N"/>
</dbReference>
<dbReference type="InterPro" id="IPR011010">
    <property type="entry name" value="DNA_brk_join_enz"/>
</dbReference>
<dbReference type="PROSITE" id="PS51900">
    <property type="entry name" value="CB"/>
    <property type="match status" value="1"/>
</dbReference>
<dbReference type="InterPro" id="IPR050090">
    <property type="entry name" value="Tyrosine_recombinase_XerCD"/>
</dbReference>
<keyword evidence="3 5" id="KW-0238">DNA-binding</keyword>
<dbReference type="InterPro" id="IPR044068">
    <property type="entry name" value="CB"/>
</dbReference>
<dbReference type="PROSITE" id="PS51898">
    <property type="entry name" value="TYR_RECOMBINASE"/>
    <property type="match status" value="1"/>
</dbReference>
<dbReference type="Gene3D" id="1.10.443.10">
    <property type="entry name" value="Intergrase catalytic core"/>
    <property type="match status" value="1"/>
</dbReference>
<dbReference type="AlphaFoldDB" id="A0AAJ2NPX9"/>
<dbReference type="GO" id="GO:0006310">
    <property type="term" value="P:DNA recombination"/>
    <property type="evidence" value="ECO:0007669"/>
    <property type="project" value="UniProtKB-KW"/>
</dbReference>
<dbReference type="InterPro" id="IPR004107">
    <property type="entry name" value="Integrase_SAM-like_N"/>
</dbReference>
<evidence type="ECO:0000256" key="5">
    <source>
        <dbReference type="PROSITE-ProRule" id="PRU01248"/>
    </source>
</evidence>
<name>A0AAJ2NPX9_ALKPS</name>
<dbReference type="Pfam" id="PF00589">
    <property type="entry name" value="Phage_integrase"/>
    <property type="match status" value="1"/>
</dbReference>
<dbReference type="Proteomes" id="UP001285636">
    <property type="component" value="Unassembled WGS sequence"/>
</dbReference>
<organism evidence="8 9">
    <name type="scientific">Alkalihalophilus pseudofirmus</name>
    <name type="common">Bacillus pseudofirmus</name>
    <dbReference type="NCBI Taxonomy" id="79885"/>
    <lineage>
        <taxon>Bacteria</taxon>
        <taxon>Bacillati</taxon>
        <taxon>Bacillota</taxon>
        <taxon>Bacilli</taxon>
        <taxon>Bacillales</taxon>
        <taxon>Bacillaceae</taxon>
        <taxon>Alkalihalophilus</taxon>
    </lineage>
</organism>
<keyword evidence="4" id="KW-0233">DNA recombination</keyword>
<accession>A0AAJ2NPX9</accession>
<proteinExistence type="inferred from homology"/>
<evidence type="ECO:0000256" key="4">
    <source>
        <dbReference type="ARBA" id="ARBA00023172"/>
    </source>
</evidence>
<keyword evidence="2" id="KW-0229">DNA integration</keyword>
<evidence type="ECO:0000313" key="9">
    <source>
        <dbReference type="Proteomes" id="UP001285636"/>
    </source>
</evidence>
<evidence type="ECO:0000256" key="1">
    <source>
        <dbReference type="ARBA" id="ARBA00008857"/>
    </source>
</evidence>
<dbReference type="InterPro" id="IPR002104">
    <property type="entry name" value="Integrase_catalytic"/>
</dbReference>
<evidence type="ECO:0000256" key="2">
    <source>
        <dbReference type="ARBA" id="ARBA00022908"/>
    </source>
</evidence>
<evidence type="ECO:0000259" key="7">
    <source>
        <dbReference type="PROSITE" id="PS51900"/>
    </source>
</evidence>
<feature type="domain" description="Core-binding (CB)" evidence="7">
    <location>
        <begin position="7"/>
        <end position="95"/>
    </location>
</feature>
<protein>
    <submittedName>
        <fullName evidence="8">Tyrosine-type recombinase/integrase</fullName>
    </submittedName>
</protein>
<sequence>MVIQKRFDLMLYRDKFLRDLKRKNYSGETINGYEKDLNKFGNYLFGLYGGSILTEEITKSDILDYMDFLKDKAGFKINSISRNLSTLKSFFKFLVFELDFKDNPAEKIRTPKNYVPLPQVLDFDEINDLLESAKRRSLFYYGMFSLIYYTGTRITAARTLKKEHVDFKNGTLYFPYIKGGRDLFLPLHPKLSTILEELIDVNQHDASEYVFQSPKKVNHPISAGDVRHNLKKIVQDTSITKRVTPHIIRHSVATHLTLLDVGQTYIAAILGHVDLRSTKRYQHLQVDNLKSAVEKLL</sequence>
<evidence type="ECO:0000313" key="8">
    <source>
        <dbReference type="EMBL" id="MDV2886374.1"/>
    </source>
</evidence>
<comment type="caution">
    <text evidence="8">The sequence shown here is derived from an EMBL/GenBank/DDBJ whole genome shotgun (WGS) entry which is preliminary data.</text>
</comment>
<dbReference type="InterPro" id="IPR013762">
    <property type="entry name" value="Integrase-like_cat_sf"/>
</dbReference>
<feature type="domain" description="Tyr recombinase" evidence="6">
    <location>
        <begin position="116"/>
        <end position="294"/>
    </location>
</feature>